<feature type="compositionally biased region" description="Low complexity" evidence="1">
    <location>
        <begin position="487"/>
        <end position="501"/>
    </location>
</feature>
<dbReference type="InterPro" id="IPR036890">
    <property type="entry name" value="HATPase_C_sf"/>
</dbReference>
<proteinExistence type="predicted"/>
<protein>
    <recommendedName>
        <fullName evidence="4">ATP-binding protein</fullName>
    </recommendedName>
</protein>
<name>A0ABT5DNF6_9BACT</name>
<reference evidence="2 3" key="1">
    <citation type="submission" date="2022-11" db="EMBL/GenBank/DDBJ databases">
        <title>Minimal conservation of predation-associated metabolite biosynthetic gene clusters underscores biosynthetic potential of Myxococcota including descriptions for ten novel species: Archangium lansinium sp. nov., Myxococcus landrumus sp. nov., Nannocystis bai.</title>
        <authorList>
            <person name="Ahearne A."/>
            <person name="Stevens C."/>
            <person name="Dowd S."/>
        </authorList>
    </citation>
    <scope>NUCLEOTIDE SEQUENCE [LARGE SCALE GENOMIC DNA]</scope>
    <source>
        <strain evidence="2 3">NCWAL01</strain>
    </source>
</reference>
<dbReference type="SUPFAM" id="SSF55874">
    <property type="entry name" value="ATPase domain of HSP90 chaperone/DNA topoisomerase II/histidine kinase"/>
    <property type="match status" value="1"/>
</dbReference>
<evidence type="ECO:0000256" key="1">
    <source>
        <dbReference type="SAM" id="MobiDB-lite"/>
    </source>
</evidence>
<dbReference type="EMBL" id="JAQNDM010000002">
    <property type="protein sequence ID" value="MDC0715114.1"/>
    <property type="molecule type" value="Genomic_DNA"/>
</dbReference>
<evidence type="ECO:0000313" key="3">
    <source>
        <dbReference type="Proteomes" id="UP001221838"/>
    </source>
</evidence>
<sequence>MPLWAWAVPSKPKFKASCIGKDSSAMVAKRSSSRLSPMKAAGTQHFIERTYREGGAFQWVRETLINSIEANATRIEYGIEWQAVESKGVYRRLIADNGNGMTSEQLIEFFNTFGGGGKPIGGEAENFGVGSKTSILPWNTHGVVVVSWVNGDPSMVWLQRDPDTGEYGLRYLDAEDDSGVTTIETVVRPFNDPEHGCDWAAIKPPWLKEHGTVVVLLGNSAQEDTVLGDPNRGEAGVHGVAKYLNQRIWTFPAGVEVYVDNFRSDTKSKWPRSEKEARTDETRANTKRLIQGARHWIEYPSGFEGGKLADKGTIELSDGTNVDWFLWSGGRPQVHGYAPQYGFIAALYKNELYNYQTHHSVYRALGVSSTPVRQRLWAVFRPQEFDPKTRRGVFPTTDRNALKLRGGPNAGDDLPINEWANEFADRMPDAVRKALAEARAGDAKSIDDEAWRDRLIERFGSRWKMTRLVAQQSGGATVKPVQRGEKSSGSTAATKGSSSSGSSGGVGGTAGQERIGSVPGNVPARPTRVGGGLPHCRAVKAEDMEHKGLLAAWQPHDPEFPGGVVLLNVEHPVLTQQIDHYQSQYPDHFAEQIGVEVLNVYKEVAVAKVAHSEYLRSLLPSQEVDKELRSPHALTMALLGLVTEDAIITTRLGSKFGKARGST</sequence>
<keyword evidence="3" id="KW-1185">Reference proteome</keyword>
<accession>A0ABT5DNF6</accession>
<gene>
    <name evidence="2" type="ORF">POL68_42090</name>
</gene>
<evidence type="ECO:0000313" key="2">
    <source>
        <dbReference type="EMBL" id="MDC0715114.1"/>
    </source>
</evidence>
<evidence type="ECO:0008006" key="4">
    <source>
        <dbReference type="Google" id="ProtNLM"/>
    </source>
</evidence>
<dbReference type="Proteomes" id="UP001221838">
    <property type="component" value="Unassembled WGS sequence"/>
</dbReference>
<dbReference type="RefSeq" id="WP_272145789.1">
    <property type="nucleotide sequence ID" value="NZ_JAQNDM010000002.1"/>
</dbReference>
<organism evidence="2 3">
    <name type="scientific">Stigmatella ashevillensis</name>
    <dbReference type="NCBI Taxonomy" id="2995309"/>
    <lineage>
        <taxon>Bacteria</taxon>
        <taxon>Pseudomonadati</taxon>
        <taxon>Myxococcota</taxon>
        <taxon>Myxococcia</taxon>
        <taxon>Myxococcales</taxon>
        <taxon>Cystobacterineae</taxon>
        <taxon>Archangiaceae</taxon>
        <taxon>Stigmatella</taxon>
    </lineage>
</organism>
<dbReference type="Gene3D" id="3.30.565.10">
    <property type="entry name" value="Histidine kinase-like ATPase, C-terminal domain"/>
    <property type="match status" value="1"/>
</dbReference>
<feature type="region of interest" description="Disordered" evidence="1">
    <location>
        <begin position="471"/>
        <end position="534"/>
    </location>
</feature>
<comment type="caution">
    <text evidence="2">The sequence shown here is derived from an EMBL/GenBank/DDBJ whole genome shotgun (WGS) entry which is preliminary data.</text>
</comment>